<evidence type="ECO:0000313" key="2">
    <source>
        <dbReference type="Proteomes" id="UP000799439"/>
    </source>
</evidence>
<proteinExistence type="predicted"/>
<comment type="caution">
    <text evidence="1">The sequence shown here is derived from an EMBL/GenBank/DDBJ whole genome shotgun (WGS) entry which is preliminary data.</text>
</comment>
<organism evidence="1 2">
    <name type="scientific">Myriangium duriaei CBS 260.36</name>
    <dbReference type="NCBI Taxonomy" id="1168546"/>
    <lineage>
        <taxon>Eukaryota</taxon>
        <taxon>Fungi</taxon>
        <taxon>Dikarya</taxon>
        <taxon>Ascomycota</taxon>
        <taxon>Pezizomycotina</taxon>
        <taxon>Dothideomycetes</taxon>
        <taxon>Dothideomycetidae</taxon>
        <taxon>Myriangiales</taxon>
        <taxon>Myriangiaceae</taxon>
        <taxon>Myriangium</taxon>
    </lineage>
</organism>
<accession>A0A9P4J4Z8</accession>
<gene>
    <name evidence="1" type="ORF">K461DRAFT_274520</name>
</gene>
<dbReference type="Proteomes" id="UP000799439">
    <property type="component" value="Unassembled WGS sequence"/>
</dbReference>
<keyword evidence="2" id="KW-1185">Reference proteome</keyword>
<sequence>MTELEATGVVVVVAGQERIVNDYLSVNATNYPAGTFNITGRGFPDLALLGANVTISGIGQRLPSVEALAPPSPCLLR</sequence>
<protein>
    <submittedName>
        <fullName evidence="1">Uncharacterized protein</fullName>
    </submittedName>
</protein>
<dbReference type="EMBL" id="ML996082">
    <property type="protein sequence ID" value="KAF2155528.1"/>
    <property type="molecule type" value="Genomic_DNA"/>
</dbReference>
<reference evidence="1" key="1">
    <citation type="journal article" date="2020" name="Stud. Mycol.">
        <title>101 Dothideomycetes genomes: a test case for predicting lifestyles and emergence of pathogens.</title>
        <authorList>
            <person name="Haridas S."/>
            <person name="Albert R."/>
            <person name="Binder M."/>
            <person name="Bloem J."/>
            <person name="Labutti K."/>
            <person name="Salamov A."/>
            <person name="Andreopoulos B."/>
            <person name="Baker S."/>
            <person name="Barry K."/>
            <person name="Bills G."/>
            <person name="Bluhm B."/>
            <person name="Cannon C."/>
            <person name="Castanera R."/>
            <person name="Culley D."/>
            <person name="Daum C."/>
            <person name="Ezra D."/>
            <person name="Gonzalez J."/>
            <person name="Henrissat B."/>
            <person name="Kuo A."/>
            <person name="Liang C."/>
            <person name="Lipzen A."/>
            <person name="Lutzoni F."/>
            <person name="Magnuson J."/>
            <person name="Mondo S."/>
            <person name="Nolan M."/>
            <person name="Ohm R."/>
            <person name="Pangilinan J."/>
            <person name="Park H.-J."/>
            <person name="Ramirez L."/>
            <person name="Alfaro M."/>
            <person name="Sun H."/>
            <person name="Tritt A."/>
            <person name="Yoshinaga Y."/>
            <person name="Zwiers L.-H."/>
            <person name="Turgeon B."/>
            <person name="Goodwin S."/>
            <person name="Spatafora J."/>
            <person name="Crous P."/>
            <person name="Grigoriev I."/>
        </authorList>
    </citation>
    <scope>NUCLEOTIDE SEQUENCE</scope>
    <source>
        <strain evidence="1">CBS 260.36</strain>
    </source>
</reference>
<name>A0A9P4J4Z8_9PEZI</name>
<evidence type="ECO:0000313" key="1">
    <source>
        <dbReference type="EMBL" id="KAF2155528.1"/>
    </source>
</evidence>
<dbReference type="AlphaFoldDB" id="A0A9P4J4Z8"/>